<evidence type="ECO:0000256" key="2">
    <source>
        <dbReference type="ARBA" id="ARBA00010350"/>
    </source>
</evidence>
<evidence type="ECO:0000256" key="1">
    <source>
        <dbReference type="ARBA" id="ARBA00004141"/>
    </source>
</evidence>
<feature type="transmembrane region" description="Helical" evidence="7">
    <location>
        <begin position="111"/>
        <end position="132"/>
    </location>
</feature>
<reference evidence="8" key="1">
    <citation type="submission" date="2019-07" db="EMBL/GenBank/DDBJ databases">
        <authorList>
            <person name="Dittberner H."/>
        </authorList>
    </citation>
    <scope>NUCLEOTIDE SEQUENCE [LARGE SCALE GENOMIC DNA]</scope>
</reference>
<sequence>MAEANVRVLRFASLNNFRQLSPVVKSHLKRVYISLICALAASAFGVYIHMLFNIGGFVTDLLFFQSIKWLHSTHTNQQSTNRLYVLFLSTVLKGASVGPMIKLAIDLDSSILSTAFVGTSVVFSCLSCGAMLARRREYLYLGGLLTPGLSTLSPLLFASFIYRGYGSTWLFNIELYFGLFLFAGYMPVDTQEIVEKAHNGDMDYLEHSFSSFTDFVAVFVRVLIILMLKNSAHKVEKNSMALLARLVCPVTKIVIHNMLDARNREA</sequence>
<feature type="transmembrane region" description="Helical" evidence="7">
    <location>
        <begin position="31"/>
        <end position="48"/>
    </location>
</feature>
<dbReference type="CDD" id="cd10430">
    <property type="entry name" value="BI-1"/>
    <property type="match status" value="1"/>
</dbReference>
<evidence type="ECO:0000256" key="7">
    <source>
        <dbReference type="RuleBase" id="RU004379"/>
    </source>
</evidence>
<feature type="transmembrane region" description="Helical" evidence="7">
    <location>
        <begin position="139"/>
        <end position="162"/>
    </location>
</feature>
<dbReference type="InterPro" id="IPR006214">
    <property type="entry name" value="Bax_inhibitor_1-related"/>
</dbReference>
<dbReference type="InterPro" id="IPR006213">
    <property type="entry name" value="Bax_inhbtr1_CS"/>
</dbReference>
<keyword evidence="3 7" id="KW-0812">Transmembrane</keyword>
<comment type="caution">
    <text evidence="8">The sequence shown here is derived from an EMBL/GenBank/DDBJ whole genome shotgun (WGS) entry which is preliminary data.</text>
</comment>
<dbReference type="PROSITE" id="PS01243">
    <property type="entry name" value="BI1"/>
    <property type="match status" value="1"/>
</dbReference>
<evidence type="ECO:0000313" key="9">
    <source>
        <dbReference type="Proteomes" id="UP000489600"/>
    </source>
</evidence>
<dbReference type="OrthoDB" id="1277691at2759"/>
<dbReference type="AlphaFoldDB" id="A0A565CI50"/>
<gene>
    <name evidence="8" type="ORF">ANE_LOCUS23625</name>
</gene>
<evidence type="ECO:0000256" key="6">
    <source>
        <dbReference type="ARBA" id="ARBA00023136"/>
    </source>
</evidence>
<dbReference type="PANTHER" id="PTHR23291:SF32">
    <property type="entry name" value="BAX INHIBITOR 1"/>
    <property type="match status" value="1"/>
</dbReference>
<dbReference type="Pfam" id="PF01027">
    <property type="entry name" value="Bax1-I"/>
    <property type="match status" value="1"/>
</dbReference>
<dbReference type="PANTHER" id="PTHR23291">
    <property type="entry name" value="BAX INHIBITOR-RELATED"/>
    <property type="match status" value="1"/>
</dbReference>
<organism evidence="8 9">
    <name type="scientific">Arabis nemorensis</name>
    <dbReference type="NCBI Taxonomy" id="586526"/>
    <lineage>
        <taxon>Eukaryota</taxon>
        <taxon>Viridiplantae</taxon>
        <taxon>Streptophyta</taxon>
        <taxon>Embryophyta</taxon>
        <taxon>Tracheophyta</taxon>
        <taxon>Spermatophyta</taxon>
        <taxon>Magnoliopsida</taxon>
        <taxon>eudicotyledons</taxon>
        <taxon>Gunneridae</taxon>
        <taxon>Pentapetalae</taxon>
        <taxon>rosids</taxon>
        <taxon>malvids</taxon>
        <taxon>Brassicales</taxon>
        <taxon>Brassicaceae</taxon>
        <taxon>Arabideae</taxon>
        <taxon>Arabis</taxon>
    </lineage>
</organism>
<evidence type="ECO:0000313" key="8">
    <source>
        <dbReference type="EMBL" id="VVB13181.1"/>
    </source>
</evidence>
<evidence type="ECO:0000256" key="3">
    <source>
        <dbReference type="ARBA" id="ARBA00022692"/>
    </source>
</evidence>
<dbReference type="Proteomes" id="UP000489600">
    <property type="component" value="Unassembled WGS sequence"/>
</dbReference>
<feature type="transmembrane region" description="Helical" evidence="7">
    <location>
        <begin position="168"/>
        <end position="188"/>
    </location>
</feature>
<evidence type="ECO:0000256" key="4">
    <source>
        <dbReference type="ARBA" id="ARBA00022703"/>
    </source>
</evidence>
<keyword evidence="4" id="KW-0053">Apoptosis</keyword>
<protein>
    <recommendedName>
        <fullName evidence="10">Bax inhibitor 1</fullName>
    </recommendedName>
</protein>
<proteinExistence type="inferred from homology"/>
<keyword evidence="6 7" id="KW-0472">Membrane</keyword>
<evidence type="ECO:0000256" key="5">
    <source>
        <dbReference type="ARBA" id="ARBA00022989"/>
    </source>
</evidence>
<dbReference type="GO" id="GO:0016020">
    <property type="term" value="C:membrane"/>
    <property type="evidence" value="ECO:0007669"/>
    <property type="project" value="UniProtKB-SubCell"/>
</dbReference>
<comment type="caution">
    <text evidence="7">Lacks conserved residue(s) required for the propagation of feature annotation.</text>
</comment>
<comment type="similarity">
    <text evidence="2 7">Belongs to the BI1 family.</text>
</comment>
<keyword evidence="9" id="KW-1185">Reference proteome</keyword>
<evidence type="ECO:0008006" key="10">
    <source>
        <dbReference type="Google" id="ProtNLM"/>
    </source>
</evidence>
<dbReference type="EMBL" id="CABITT030000008">
    <property type="protein sequence ID" value="VVB13181.1"/>
    <property type="molecule type" value="Genomic_DNA"/>
</dbReference>
<comment type="subcellular location">
    <subcellularLocation>
        <location evidence="1">Membrane</location>
        <topology evidence="1">Multi-pass membrane protein</topology>
    </subcellularLocation>
</comment>
<keyword evidence="5 7" id="KW-1133">Transmembrane helix</keyword>
<name>A0A565CI50_9BRAS</name>
<accession>A0A565CI50</accession>